<feature type="compositionally biased region" description="Acidic residues" evidence="6">
    <location>
        <begin position="1184"/>
        <end position="1197"/>
    </location>
</feature>
<evidence type="ECO:0000313" key="9">
    <source>
        <dbReference type="Proteomes" id="UP000663843"/>
    </source>
</evidence>
<dbReference type="GO" id="GO:0000930">
    <property type="term" value="C:gamma-tubulin complex"/>
    <property type="evidence" value="ECO:0007669"/>
    <property type="project" value="UniProtKB-ARBA"/>
</dbReference>
<dbReference type="GO" id="GO:0051225">
    <property type="term" value="P:spindle assembly"/>
    <property type="evidence" value="ECO:0007669"/>
    <property type="project" value="TreeGrafter"/>
</dbReference>
<evidence type="ECO:0000313" key="8">
    <source>
        <dbReference type="EMBL" id="CAE6399563.1"/>
    </source>
</evidence>
<dbReference type="InterPro" id="IPR042241">
    <property type="entry name" value="GCP_C_sf"/>
</dbReference>
<comment type="subcellular location">
    <subcellularLocation>
        <location evidence="1">Cytoplasm</location>
        <location evidence="1">Cytoskeleton</location>
    </subcellularLocation>
</comment>
<evidence type="ECO:0000256" key="2">
    <source>
        <dbReference type="ARBA" id="ARBA00010337"/>
    </source>
</evidence>
<comment type="caution">
    <text evidence="8">The sequence shown here is derived from an EMBL/GenBank/DDBJ whole genome shotgun (WGS) entry which is preliminary data.</text>
</comment>
<dbReference type="InterPro" id="IPR007259">
    <property type="entry name" value="GCP"/>
</dbReference>
<feature type="region of interest" description="Disordered" evidence="6">
    <location>
        <begin position="1"/>
        <end position="21"/>
    </location>
</feature>
<dbReference type="GO" id="GO:0043015">
    <property type="term" value="F:gamma-tubulin binding"/>
    <property type="evidence" value="ECO:0007669"/>
    <property type="project" value="InterPro"/>
</dbReference>
<feature type="region of interest" description="Disordered" evidence="6">
    <location>
        <begin position="1151"/>
        <end position="1219"/>
    </location>
</feature>
<sequence length="1266" mass="140915">MKKYSVTSSSSANRPVSRMSVSTSVRAVSRLSSRTTTTARLRSSHVQQIAALLRTLVQQVTGVGLEDDPDEFQYYFSGALDTVLNSSGSTSDITSVTKRIAGHREKARIHLQTDLADAITASFRRLNTLVNADPEERSPDDPIKVQALEPLRDAPISGMRPSVLPFLKLIHLRCKLELSQPPTNATHDYAYDSLREIHEPPPEPKDFWKQVLEEEPLEGEHWKTPWDDEDWDAKSLSSHPSMELESRESLSSAESTDEDRASPFKGNQGEEVEGPPNPFSYADLSQQNTLNEAHGLYESLCADQYWRSQYVNDAARRVGKKFNVNDPATLGPSFERALEKEAGSLLPAVREVYIDEIDVVRDVLISIQGRTSLIFTFYYDGTLFRKVEPSSNLPRVSHLTITAYRSLLSTFAATATILHHLRIFVSSVFRKSMNAPRAFNLHQPEVSLANASTSLVLPSGHSSSGYQPCRALDAFAEAVGARISALDEYCASLEERMCNARLGHRSKDSSDPLVVSLLSLRRRLDDFMVRTFDILYDLIRALPDELPSQTYAHPRAYYSTTANSTITILSPLPIFAIQNLHPALVNKRLLDRLLIAVRACNRDGGRNSDDKLAPDQSLYPMDGGSSQLMEIFIATAEPIWAAVGAWVKWGIDVGGSASDIGIGSVEEPIRTDDLSHDREFFIKRRDAVDVSSPDFWTTGYVLRTATADDESDDEGALEVEMSYIIARKAQGLAYAGMEEDAQKQAKSLVPSCLIPVAARVLAAGKAVGLLRGIGVWGAIGGEYDSENEEGQDDDNDDDWPSFADILKSSGGVTLAEGSFEIGSLEDLGRFNLDDTILPDSSFSINELSSPTDAVSGNDKYPLAPNLASEVLLNDLPHILADQVAPRCQIASFRLNRVLVEDCELWRHLHAMEDLCFMRRGDIMTHFCDNLFAKIDAQKPWSDYHLLNSLFRDVISATSTSWIDLGRVRLVYRGTKARSSARSIRAVHGLEVEYEFPFPLPYVFGTNALRLYSRAFVLVLQLRRAKMVLDRILVRDHGADRPELKMIYVLRGQLTWFVSTYMNYILMNVIHSQVLRFHKELADAKSLDEMIVKHKDHIETVQEQCFLRNKDATIHKTILSILDMCVHFGDLFTTVVADNTLDISRPIIAKGRRSKRDRSRRQNLVSFMPPPESDNESTTSAALSDSEDDSAGDDDQEGTTELGTTMIDPTFLGPEDEDSAARVERLSKGLDTLIRTLRKRVELAAGEGGPSASAFGMLDFALEDWDL</sequence>
<keyword evidence="3" id="KW-0963">Cytoplasm</keyword>
<feature type="compositionally biased region" description="Polar residues" evidence="6">
    <location>
        <begin position="1"/>
        <end position="14"/>
    </location>
</feature>
<protein>
    <recommendedName>
        <fullName evidence="7">Gamma tubulin complex component C-terminal domain-containing protein</fullName>
    </recommendedName>
</protein>
<feature type="compositionally biased region" description="Basic residues" evidence="6">
    <location>
        <begin position="1151"/>
        <end position="1160"/>
    </location>
</feature>
<dbReference type="EMBL" id="CAJMWT010001410">
    <property type="protein sequence ID" value="CAE6399563.1"/>
    <property type="molecule type" value="Genomic_DNA"/>
</dbReference>
<feature type="domain" description="Gamma tubulin complex component C-terminal" evidence="7">
    <location>
        <begin position="904"/>
        <end position="1137"/>
    </location>
</feature>
<dbReference type="GO" id="GO:0005874">
    <property type="term" value="C:microtubule"/>
    <property type="evidence" value="ECO:0007669"/>
    <property type="project" value="UniProtKB-KW"/>
</dbReference>
<dbReference type="Pfam" id="PF04130">
    <property type="entry name" value="GCP_C_terminal"/>
    <property type="match status" value="1"/>
</dbReference>
<evidence type="ECO:0000256" key="6">
    <source>
        <dbReference type="SAM" id="MobiDB-lite"/>
    </source>
</evidence>
<feature type="region of interest" description="Disordered" evidence="6">
    <location>
        <begin position="219"/>
        <end position="283"/>
    </location>
</feature>
<dbReference type="GO" id="GO:0031122">
    <property type="term" value="P:cytoplasmic microtubule organization"/>
    <property type="evidence" value="ECO:0007669"/>
    <property type="project" value="TreeGrafter"/>
</dbReference>
<dbReference type="GO" id="GO:0051321">
    <property type="term" value="P:meiotic cell cycle"/>
    <property type="evidence" value="ECO:0007669"/>
    <property type="project" value="TreeGrafter"/>
</dbReference>
<dbReference type="PANTHER" id="PTHR19302:SF33">
    <property type="entry name" value="GAMMA-TUBULIN COMPLEX COMPONENT 5"/>
    <property type="match status" value="1"/>
</dbReference>
<evidence type="ECO:0000259" key="7">
    <source>
        <dbReference type="Pfam" id="PF04130"/>
    </source>
</evidence>
<dbReference type="GO" id="GO:0000922">
    <property type="term" value="C:spindle pole"/>
    <property type="evidence" value="ECO:0007669"/>
    <property type="project" value="InterPro"/>
</dbReference>
<organism evidence="8 9">
    <name type="scientific">Rhizoctonia solani</name>
    <dbReference type="NCBI Taxonomy" id="456999"/>
    <lineage>
        <taxon>Eukaryota</taxon>
        <taxon>Fungi</taxon>
        <taxon>Dikarya</taxon>
        <taxon>Basidiomycota</taxon>
        <taxon>Agaricomycotina</taxon>
        <taxon>Agaricomycetes</taxon>
        <taxon>Cantharellales</taxon>
        <taxon>Ceratobasidiaceae</taxon>
        <taxon>Rhizoctonia</taxon>
    </lineage>
</organism>
<dbReference type="Gene3D" id="1.20.120.1900">
    <property type="entry name" value="Gamma-tubulin complex, C-terminal domain"/>
    <property type="match status" value="1"/>
</dbReference>
<dbReference type="GO" id="GO:0051011">
    <property type="term" value="F:microtubule minus-end binding"/>
    <property type="evidence" value="ECO:0007669"/>
    <property type="project" value="TreeGrafter"/>
</dbReference>
<dbReference type="Proteomes" id="UP000663843">
    <property type="component" value="Unassembled WGS sequence"/>
</dbReference>
<dbReference type="PANTHER" id="PTHR19302">
    <property type="entry name" value="GAMMA TUBULIN COMPLEX PROTEIN"/>
    <property type="match status" value="1"/>
</dbReference>
<evidence type="ECO:0000256" key="1">
    <source>
        <dbReference type="ARBA" id="ARBA00004245"/>
    </source>
</evidence>
<comment type="similarity">
    <text evidence="2">Belongs to the TUBGCP family.</text>
</comment>
<evidence type="ECO:0000256" key="5">
    <source>
        <dbReference type="ARBA" id="ARBA00023212"/>
    </source>
</evidence>
<keyword evidence="5" id="KW-0206">Cytoskeleton</keyword>
<dbReference type="GO" id="GO:0005816">
    <property type="term" value="C:spindle pole body"/>
    <property type="evidence" value="ECO:0007669"/>
    <property type="project" value="UniProtKB-ARBA"/>
</dbReference>
<gene>
    <name evidence="8" type="ORF">RDB_LOCUS35658</name>
</gene>
<dbReference type="GO" id="GO:0007020">
    <property type="term" value="P:microtubule nucleation"/>
    <property type="evidence" value="ECO:0007669"/>
    <property type="project" value="InterPro"/>
</dbReference>
<reference evidence="8" key="1">
    <citation type="submission" date="2021-01" db="EMBL/GenBank/DDBJ databases">
        <authorList>
            <person name="Kaushik A."/>
        </authorList>
    </citation>
    <scope>NUCLEOTIDE SEQUENCE</scope>
    <source>
        <strain evidence="8">AG2-2IIIB</strain>
    </source>
</reference>
<proteinExistence type="inferred from homology"/>
<keyword evidence="4" id="KW-0493">Microtubule</keyword>
<dbReference type="GO" id="GO:0000278">
    <property type="term" value="P:mitotic cell cycle"/>
    <property type="evidence" value="ECO:0007669"/>
    <property type="project" value="TreeGrafter"/>
</dbReference>
<accession>A0A8H2WTG3</accession>
<evidence type="ECO:0000256" key="3">
    <source>
        <dbReference type="ARBA" id="ARBA00022490"/>
    </source>
</evidence>
<dbReference type="InterPro" id="IPR040457">
    <property type="entry name" value="GCP_C"/>
</dbReference>
<evidence type="ECO:0000256" key="4">
    <source>
        <dbReference type="ARBA" id="ARBA00022701"/>
    </source>
</evidence>
<dbReference type="AlphaFoldDB" id="A0A8H2WTG3"/>
<name>A0A8H2WTG3_9AGAM</name>